<feature type="domain" description="Fibronectin type-III" evidence="3">
    <location>
        <begin position="311"/>
        <end position="413"/>
    </location>
</feature>
<dbReference type="Pfam" id="PF09294">
    <property type="entry name" value="Interfer-bind"/>
    <property type="match status" value="2"/>
</dbReference>
<comment type="caution">
    <text evidence="4">The sequence shown here is derived from an EMBL/GenBank/DDBJ whole genome shotgun (WGS) entry which is preliminary data.</text>
</comment>
<feature type="compositionally biased region" description="Polar residues" evidence="1">
    <location>
        <begin position="513"/>
        <end position="528"/>
    </location>
</feature>
<dbReference type="InterPro" id="IPR003961">
    <property type="entry name" value="FN3_dom"/>
</dbReference>
<evidence type="ECO:0000313" key="5">
    <source>
        <dbReference type="Proteomes" id="UP000574967"/>
    </source>
</evidence>
<evidence type="ECO:0000313" key="4">
    <source>
        <dbReference type="EMBL" id="NWV90837.1"/>
    </source>
</evidence>
<dbReference type="SMART" id="SM00060">
    <property type="entry name" value="FN3"/>
    <property type="match status" value="3"/>
</dbReference>
<dbReference type="GO" id="GO:0005886">
    <property type="term" value="C:plasma membrane"/>
    <property type="evidence" value="ECO:0007669"/>
    <property type="project" value="TreeGrafter"/>
</dbReference>
<feature type="non-terminal residue" evidence="4">
    <location>
        <position position="539"/>
    </location>
</feature>
<sequence>GQSSLRSPEHVEVYVVNTNFTLRWNYTGSDPNVTFSAEFQWSELTDTGWQELRGCQAVAGTECDFSSAITKYYDAHYIRVRARAGQLVSPWSGTLEMLPYHVAHIGPPGLELQSTKGVVKVKVYPPEENQREKMWINDLSFKYNLVFWENSSHAQLQSKNVFPVDTIHDLAPDTTYCFKVQANLPVEAKQGLFSPVSCVKTTQKVKGLLCPTNLSVVALNMKFHLLWDNQDKQQGNYNVQYLLGWVKELNEDYSEKWLSVPSCENITSTWCNFTSIITGNGFYYVRVQAREGHNKSCLSREVKIDPLETNNIGPPGVRLDLSDTLLHILISPPDGAEDEATRDYYNLSYRILYWKDSSDKEEEVKWKEVKQTIATIPDLSPSTVYCVKVQAFSKPYNKSSAYSQQECIQTPAGTPLPLIIFGIFVGALLVVLLVATPLVFVLYQAYSKIKYVFFPSCQPPLNIEGFGAQPFSSPYLSTAEEPVENCCVIESMITEEGNQIDFTDYKHSKQSSRDSGNFSNDDNTSGSKGSKETLEKEIV</sequence>
<feature type="compositionally biased region" description="Basic and acidic residues" evidence="1">
    <location>
        <begin position="529"/>
        <end position="539"/>
    </location>
</feature>
<feature type="transmembrane region" description="Helical" evidence="2">
    <location>
        <begin position="418"/>
        <end position="443"/>
    </location>
</feature>
<dbReference type="InterPro" id="IPR015373">
    <property type="entry name" value="Interferon/interleukin_rcp_dom"/>
</dbReference>
<dbReference type="PANTHER" id="PTHR20859">
    <property type="entry name" value="INTERFERON/INTERLEUKIN RECEPTOR"/>
    <property type="match status" value="1"/>
</dbReference>
<dbReference type="InterPro" id="IPR050650">
    <property type="entry name" value="Type-II_Cytokine-TF_Rcpt"/>
</dbReference>
<dbReference type="PANTHER" id="PTHR20859:SF54">
    <property type="entry name" value="INTERFERON ALPHA_BETA RECEPTOR 1"/>
    <property type="match status" value="1"/>
</dbReference>
<keyword evidence="5" id="KW-1185">Reference proteome</keyword>
<feature type="region of interest" description="Disordered" evidence="1">
    <location>
        <begin position="506"/>
        <end position="539"/>
    </location>
</feature>
<dbReference type="PROSITE" id="PS50853">
    <property type="entry name" value="FN3"/>
    <property type="match status" value="1"/>
</dbReference>
<evidence type="ECO:0000256" key="2">
    <source>
        <dbReference type="SAM" id="Phobius"/>
    </source>
</evidence>
<protein>
    <submittedName>
        <fullName evidence="4">INAR1 protein</fullName>
    </submittedName>
</protein>
<dbReference type="Gene3D" id="2.60.40.10">
    <property type="entry name" value="Immunoglobulins"/>
    <property type="match status" value="4"/>
</dbReference>
<dbReference type="Proteomes" id="UP000574967">
    <property type="component" value="Unassembled WGS sequence"/>
</dbReference>
<gene>
    <name evidence="4" type="primary">Ifnar1</name>
    <name evidence="4" type="ORF">MACNIG_R12992</name>
</gene>
<accession>A0A7K6IT04</accession>
<keyword evidence="2" id="KW-0472">Membrane</keyword>
<dbReference type="SUPFAM" id="SSF49265">
    <property type="entry name" value="Fibronectin type III"/>
    <property type="match status" value="4"/>
</dbReference>
<keyword evidence="2" id="KW-1133">Transmembrane helix</keyword>
<dbReference type="Pfam" id="PF01108">
    <property type="entry name" value="Tissue_fac"/>
    <property type="match status" value="1"/>
</dbReference>
<dbReference type="EMBL" id="VZRQ01003035">
    <property type="protein sequence ID" value="NWV90837.1"/>
    <property type="molecule type" value="Genomic_DNA"/>
</dbReference>
<name>A0A7K6IT04_9CORV</name>
<dbReference type="FunFam" id="2.60.40.10:FF:000842">
    <property type="entry name" value="Interferon receptor 1 isoform 4"/>
    <property type="match status" value="2"/>
</dbReference>
<dbReference type="GO" id="GO:0004905">
    <property type="term" value="F:type I interferon receptor activity"/>
    <property type="evidence" value="ECO:0007669"/>
    <property type="project" value="TreeGrafter"/>
</dbReference>
<dbReference type="InterPro" id="IPR036116">
    <property type="entry name" value="FN3_sf"/>
</dbReference>
<keyword evidence="2" id="KW-0812">Transmembrane</keyword>
<dbReference type="CDD" id="cd00063">
    <property type="entry name" value="FN3"/>
    <property type="match status" value="1"/>
</dbReference>
<evidence type="ECO:0000256" key="1">
    <source>
        <dbReference type="SAM" id="MobiDB-lite"/>
    </source>
</evidence>
<feature type="non-terminal residue" evidence="4">
    <location>
        <position position="1"/>
    </location>
</feature>
<dbReference type="InterPro" id="IPR013783">
    <property type="entry name" value="Ig-like_fold"/>
</dbReference>
<reference evidence="4 5" key="1">
    <citation type="submission" date="2019-09" db="EMBL/GenBank/DDBJ databases">
        <title>Bird 10,000 Genomes (B10K) Project - Family phase.</title>
        <authorList>
            <person name="Zhang G."/>
        </authorList>
    </citation>
    <scope>NUCLEOTIDE SEQUENCE [LARGE SCALE GENOMIC DNA]</scope>
    <source>
        <strain evidence="4">B10K-DU-029-43</strain>
        <tissue evidence="4">Heart</tissue>
    </source>
</reference>
<evidence type="ECO:0000259" key="3">
    <source>
        <dbReference type="PROSITE" id="PS50853"/>
    </source>
</evidence>
<organism evidence="4 5">
    <name type="scientific">Machaerirhynchus nigripectus</name>
    <dbReference type="NCBI Taxonomy" id="1160894"/>
    <lineage>
        <taxon>Eukaryota</taxon>
        <taxon>Metazoa</taxon>
        <taxon>Chordata</taxon>
        <taxon>Craniata</taxon>
        <taxon>Vertebrata</taxon>
        <taxon>Euteleostomi</taxon>
        <taxon>Archelosauria</taxon>
        <taxon>Archosauria</taxon>
        <taxon>Dinosauria</taxon>
        <taxon>Saurischia</taxon>
        <taxon>Theropoda</taxon>
        <taxon>Coelurosauria</taxon>
        <taxon>Aves</taxon>
        <taxon>Neognathae</taxon>
        <taxon>Neoaves</taxon>
        <taxon>Telluraves</taxon>
        <taxon>Australaves</taxon>
        <taxon>Passeriformes</taxon>
        <taxon>Corvoidea</taxon>
        <taxon>Dicruridae</taxon>
        <taxon>Machaerirhynchus</taxon>
    </lineage>
</organism>
<dbReference type="AlphaFoldDB" id="A0A7K6IT04"/>
<proteinExistence type="predicted"/>